<evidence type="ECO:0000313" key="2">
    <source>
        <dbReference type="Proteomes" id="UP000283872"/>
    </source>
</evidence>
<evidence type="ECO:0000313" key="1">
    <source>
        <dbReference type="EMBL" id="RGS17224.1"/>
    </source>
</evidence>
<proteinExistence type="predicted"/>
<comment type="caution">
    <text evidence="1">The sequence shown here is derived from an EMBL/GenBank/DDBJ whole genome shotgun (WGS) entry which is preliminary data.</text>
</comment>
<organism evidence="1 2">
    <name type="scientific">Segatella copri</name>
    <dbReference type="NCBI Taxonomy" id="165179"/>
    <lineage>
        <taxon>Bacteria</taxon>
        <taxon>Pseudomonadati</taxon>
        <taxon>Bacteroidota</taxon>
        <taxon>Bacteroidia</taxon>
        <taxon>Bacteroidales</taxon>
        <taxon>Prevotellaceae</taxon>
        <taxon>Segatella</taxon>
    </lineage>
</organism>
<accession>A0A3E5EC94</accession>
<dbReference type="AlphaFoldDB" id="A0A3E5EC94"/>
<protein>
    <submittedName>
        <fullName evidence="1">Uncharacterized protein</fullName>
    </submittedName>
</protein>
<dbReference type="EMBL" id="QRVA01000008">
    <property type="protein sequence ID" value="RGS17224.1"/>
    <property type="molecule type" value="Genomic_DNA"/>
</dbReference>
<dbReference type="Proteomes" id="UP000283872">
    <property type="component" value="Unassembled WGS sequence"/>
</dbReference>
<name>A0A3E5EC94_9BACT</name>
<reference evidence="1 2" key="1">
    <citation type="submission" date="2018-08" db="EMBL/GenBank/DDBJ databases">
        <title>A genome reference for cultivated species of the human gut microbiota.</title>
        <authorList>
            <person name="Zou Y."/>
            <person name="Xue W."/>
            <person name="Luo G."/>
        </authorList>
    </citation>
    <scope>NUCLEOTIDE SEQUENCE [LARGE SCALE GENOMIC DNA]</scope>
    <source>
        <strain evidence="1 2">AF24-12</strain>
    </source>
</reference>
<sequence>MNIQKMKYKFHSGKNSKPWYYIKEYARLYTPACILNRGGSIYLTKPSNSLTGSLSNNEGVS</sequence>
<gene>
    <name evidence="1" type="ORF">DWY11_05225</name>
</gene>